<keyword evidence="3" id="KW-0812">Transmembrane</keyword>
<protein>
    <submittedName>
        <fullName evidence="5">LCP family protein</fullName>
    </submittedName>
</protein>
<proteinExistence type="inferred from homology"/>
<keyword evidence="3" id="KW-1133">Transmembrane helix</keyword>
<feature type="domain" description="Cell envelope-related transcriptional attenuator" evidence="4">
    <location>
        <begin position="188"/>
        <end position="347"/>
    </location>
</feature>
<feature type="transmembrane region" description="Helical" evidence="3">
    <location>
        <begin position="113"/>
        <end position="138"/>
    </location>
</feature>
<accession>A0ABT1RJ99</accession>
<keyword evidence="6" id="KW-1185">Reference proteome</keyword>
<keyword evidence="3" id="KW-0472">Membrane</keyword>
<feature type="compositionally biased region" description="Basic and acidic residues" evidence="2">
    <location>
        <begin position="67"/>
        <end position="93"/>
    </location>
</feature>
<name>A0ABT1RJ99_9FIRM</name>
<evidence type="ECO:0000313" key="6">
    <source>
        <dbReference type="Proteomes" id="UP001524502"/>
    </source>
</evidence>
<dbReference type="Gene3D" id="3.40.630.190">
    <property type="entry name" value="LCP protein"/>
    <property type="match status" value="1"/>
</dbReference>
<comment type="caution">
    <text evidence="5">The sequence shown here is derived from an EMBL/GenBank/DDBJ whole genome shotgun (WGS) entry which is preliminary data.</text>
</comment>
<comment type="similarity">
    <text evidence="1">Belongs to the LytR/CpsA/Psr (LCP) family.</text>
</comment>
<dbReference type="NCBIfam" id="TIGR00350">
    <property type="entry name" value="lytR_cpsA_psr"/>
    <property type="match status" value="1"/>
</dbReference>
<gene>
    <name evidence="5" type="ORF">NE619_00710</name>
</gene>
<feature type="region of interest" description="Disordered" evidence="2">
    <location>
        <begin position="23"/>
        <end position="106"/>
    </location>
</feature>
<evidence type="ECO:0000256" key="1">
    <source>
        <dbReference type="ARBA" id="ARBA00006068"/>
    </source>
</evidence>
<evidence type="ECO:0000313" key="5">
    <source>
        <dbReference type="EMBL" id="MCQ4635251.1"/>
    </source>
</evidence>
<dbReference type="Pfam" id="PF03816">
    <property type="entry name" value="LytR_cpsA_psr"/>
    <property type="match status" value="1"/>
</dbReference>
<dbReference type="PANTHER" id="PTHR33392:SF6">
    <property type="entry name" value="POLYISOPRENYL-TEICHOIC ACID--PEPTIDOGLYCAN TEICHOIC ACID TRANSFERASE TAGU"/>
    <property type="match status" value="1"/>
</dbReference>
<dbReference type="InterPro" id="IPR004474">
    <property type="entry name" value="LytR_CpsA_psr"/>
</dbReference>
<evidence type="ECO:0000256" key="2">
    <source>
        <dbReference type="SAM" id="MobiDB-lite"/>
    </source>
</evidence>
<dbReference type="PANTHER" id="PTHR33392">
    <property type="entry name" value="POLYISOPRENYL-TEICHOIC ACID--PEPTIDOGLYCAN TEICHOIC ACID TRANSFERASE TAGU"/>
    <property type="match status" value="1"/>
</dbReference>
<dbReference type="InterPro" id="IPR050922">
    <property type="entry name" value="LytR/CpsA/Psr_CW_biosynth"/>
</dbReference>
<evidence type="ECO:0000259" key="4">
    <source>
        <dbReference type="Pfam" id="PF03816"/>
    </source>
</evidence>
<dbReference type="EMBL" id="JANFXK010000001">
    <property type="protein sequence ID" value="MCQ4635251.1"/>
    <property type="molecule type" value="Genomic_DNA"/>
</dbReference>
<evidence type="ECO:0000256" key="3">
    <source>
        <dbReference type="SAM" id="Phobius"/>
    </source>
</evidence>
<organism evidence="5 6">
    <name type="scientific">Anaerovorax odorimutans</name>
    <dbReference type="NCBI Taxonomy" id="109327"/>
    <lineage>
        <taxon>Bacteria</taxon>
        <taxon>Bacillati</taxon>
        <taxon>Bacillota</taxon>
        <taxon>Clostridia</taxon>
        <taxon>Peptostreptococcales</taxon>
        <taxon>Anaerovoracaceae</taxon>
        <taxon>Anaerovorax</taxon>
    </lineage>
</organism>
<dbReference type="RefSeq" id="WP_256130449.1">
    <property type="nucleotide sequence ID" value="NZ_JANFXK010000001.1"/>
</dbReference>
<feature type="compositionally biased region" description="Acidic residues" evidence="2">
    <location>
        <begin position="29"/>
        <end position="40"/>
    </location>
</feature>
<dbReference type="Proteomes" id="UP001524502">
    <property type="component" value="Unassembled WGS sequence"/>
</dbReference>
<reference evidence="5 6" key="1">
    <citation type="submission" date="2022-06" db="EMBL/GenBank/DDBJ databases">
        <title>Isolation of gut microbiota from human fecal samples.</title>
        <authorList>
            <person name="Pamer E.G."/>
            <person name="Barat B."/>
            <person name="Waligurski E."/>
            <person name="Medina S."/>
            <person name="Paddock L."/>
            <person name="Mostad J."/>
        </authorList>
    </citation>
    <scope>NUCLEOTIDE SEQUENCE [LARGE SCALE GENOMIC DNA]</scope>
    <source>
        <strain evidence="5 6">SL.3.17</strain>
    </source>
</reference>
<sequence>MGSENQFNNDKKNKDSEFENIEDLLGSLLDDEEIPEEIPEEVSVASVLGEKGEPSEALSEDDLPEEETPKERRDREKQEKREQKEREKEEKRQAKAGGETPVKKKKKKSNKPLAIAVIVVLVMVVALGGVIGAGLTVVHTKLDKVAKVQVNREALGIDDRVAKELKNYRNIALLGIDARDMDDDSNTRSDAMIIASINEKTNEVKLVSLYRDTYVSLGDNFGLDKMTHAYFYGKAAQTLQTINRNLDLNCEEAVVVNWKSVADTVDELGGLDIEIQESEIKEMNKYIKDTQKNIGGSKKKIKKAGMQTLNGNQAVTYARIRKDSAEGDHRRNERMKIVLSAAFEKAKTLSLSQLNKIADKILPTIKTNMSTNQMMEMILEINSYNITDSKNWPYKSADWMHNNIYYGPPVTLKSNVIQLHEEFFGQKDYKPTETVEKISNSISSITGMW</sequence>